<sequence length="130" mass="14533">MLWVLPLDMLLPGLSTLGTALRTGRHGLSRRRDAVFYIFMLNRNRLGGFSSGHCQPWAHSDGHSDGKKKLVYINDSYVSEGNTPILPVYDNSAYYCYSLNLLSFSGVTVPLRKHLHDCCNSIQTAVTKIT</sequence>
<keyword evidence="1" id="KW-0732">Signal</keyword>
<protein>
    <submittedName>
        <fullName evidence="2">Uncharacterized protein</fullName>
    </submittedName>
</protein>
<dbReference type="EMBL" id="CM004475">
    <property type="protein sequence ID" value="OCT78798.1"/>
    <property type="molecule type" value="Genomic_DNA"/>
</dbReference>
<reference evidence="3" key="1">
    <citation type="journal article" date="2016" name="Nature">
        <title>Genome evolution in the allotetraploid frog Xenopus laevis.</title>
        <authorList>
            <person name="Session A.M."/>
            <person name="Uno Y."/>
            <person name="Kwon T."/>
            <person name="Chapman J.A."/>
            <person name="Toyoda A."/>
            <person name="Takahashi S."/>
            <person name="Fukui A."/>
            <person name="Hikosaka A."/>
            <person name="Suzuki A."/>
            <person name="Kondo M."/>
            <person name="van Heeringen S.J."/>
            <person name="Quigley I."/>
            <person name="Heinz S."/>
            <person name="Ogino H."/>
            <person name="Ochi H."/>
            <person name="Hellsten U."/>
            <person name="Lyons J.B."/>
            <person name="Simakov O."/>
            <person name="Putnam N."/>
            <person name="Stites J."/>
            <person name="Kuroki Y."/>
            <person name="Tanaka T."/>
            <person name="Michiue T."/>
            <person name="Watanabe M."/>
            <person name="Bogdanovic O."/>
            <person name="Lister R."/>
            <person name="Georgiou G."/>
            <person name="Paranjpe S.S."/>
            <person name="van Kruijsbergen I."/>
            <person name="Shu S."/>
            <person name="Carlson J."/>
            <person name="Kinoshita T."/>
            <person name="Ohta Y."/>
            <person name="Mawaribuchi S."/>
            <person name="Jenkins J."/>
            <person name="Grimwood J."/>
            <person name="Schmutz J."/>
            <person name="Mitros T."/>
            <person name="Mozaffari S.V."/>
            <person name="Suzuki Y."/>
            <person name="Haramoto Y."/>
            <person name="Yamamoto T.S."/>
            <person name="Takagi C."/>
            <person name="Heald R."/>
            <person name="Miller K."/>
            <person name="Haudenschild C."/>
            <person name="Kitzman J."/>
            <person name="Nakayama T."/>
            <person name="Izutsu Y."/>
            <person name="Robert J."/>
            <person name="Fortriede J."/>
            <person name="Burns K."/>
            <person name="Lotay V."/>
            <person name="Karimi K."/>
            <person name="Yasuoka Y."/>
            <person name="Dichmann D.S."/>
            <person name="Flajnik M.F."/>
            <person name="Houston D.W."/>
            <person name="Shendure J."/>
            <person name="DuPasquier L."/>
            <person name="Vize P.D."/>
            <person name="Zorn A.M."/>
            <person name="Ito M."/>
            <person name="Marcotte E.M."/>
            <person name="Wallingford J.B."/>
            <person name="Ito Y."/>
            <person name="Asashima M."/>
            <person name="Ueno N."/>
            <person name="Matsuda Y."/>
            <person name="Veenstra G.J."/>
            <person name="Fujiyama A."/>
            <person name="Harland R.M."/>
            <person name="Taira M."/>
            <person name="Rokhsar D.S."/>
        </authorList>
    </citation>
    <scope>NUCLEOTIDE SEQUENCE [LARGE SCALE GENOMIC DNA]</scope>
    <source>
        <strain evidence="3">J</strain>
    </source>
</reference>
<evidence type="ECO:0000313" key="2">
    <source>
        <dbReference type="EMBL" id="OCT78798.1"/>
    </source>
</evidence>
<accession>A0A974HI81</accession>
<evidence type="ECO:0000313" key="3">
    <source>
        <dbReference type="Proteomes" id="UP000694892"/>
    </source>
</evidence>
<dbReference type="AlphaFoldDB" id="A0A974HI81"/>
<feature type="signal peptide" evidence="1">
    <location>
        <begin position="1"/>
        <end position="20"/>
    </location>
</feature>
<name>A0A974HI81_XENLA</name>
<feature type="chain" id="PRO_5037377075" evidence="1">
    <location>
        <begin position="21"/>
        <end position="130"/>
    </location>
</feature>
<organism evidence="2 3">
    <name type="scientific">Xenopus laevis</name>
    <name type="common">African clawed frog</name>
    <dbReference type="NCBI Taxonomy" id="8355"/>
    <lineage>
        <taxon>Eukaryota</taxon>
        <taxon>Metazoa</taxon>
        <taxon>Chordata</taxon>
        <taxon>Craniata</taxon>
        <taxon>Vertebrata</taxon>
        <taxon>Euteleostomi</taxon>
        <taxon>Amphibia</taxon>
        <taxon>Batrachia</taxon>
        <taxon>Anura</taxon>
        <taxon>Pipoidea</taxon>
        <taxon>Pipidae</taxon>
        <taxon>Xenopodinae</taxon>
        <taxon>Xenopus</taxon>
        <taxon>Xenopus</taxon>
    </lineage>
</organism>
<proteinExistence type="predicted"/>
<dbReference type="Proteomes" id="UP000694892">
    <property type="component" value="Chromosome 5S"/>
</dbReference>
<gene>
    <name evidence="2" type="ORF">XELAEV_18029888mg</name>
</gene>
<evidence type="ECO:0000256" key="1">
    <source>
        <dbReference type="SAM" id="SignalP"/>
    </source>
</evidence>